<dbReference type="Gene3D" id="3.60.10.10">
    <property type="entry name" value="Endonuclease/exonuclease/phosphatase"/>
    <property type="match status" value="1"/>
</dbReference>
<reference evidence="1 2" key="2">
    <citation type="submission" date="2018-11" db="EMBL/GenBank/DDBJ databases">
        <authorList>
            <consortium name="Pathogen Informatics"/>
        </authorList>
    </citation>
    <scope>NUCLEOTIDE SEQUENCE [LARGE SCALE GENOMIC DNA]</scope>
    <source>
        <strain evidence="1 2">NST_G2</strain>
    </source>
</reference>
<protein>
    <submittedName>
        <fullName evidence="1 3">Uncharacterized protein</fullName>
    </submittedName>
</protein>
<evidence type="ECO:0000313" key="3">
    <source>
        <dbReference type="WBParaSite" id="SSLN_0001373701-mRNA-1"/>
    </source>
</evidence>
<accession>A0A183T9T6</accession>
<sequence length="182" mass="20028">MLLWPPLAGTQLSPMAPRSWFFPAATPRATATTGGLHQVRVSDVVCVFTLGAALRETRFSEQGQPEEVDAGCTFFWSSRPKAEQRDAGVAFAIQNDIIGRLPFLPQGINDRLMSLCLPLLRDKFATIISSYAPPMTSSDAAREKLYEDLQALLETKPKVDKPDPSEHAMNYHKVDIGPAVTQ</sequence>
<dbReference type="Proteomes" id="UP000275846">
    <property type="component" value="Unassembled WGS sequence"/>
</dbReference>
<organism evidence="3">
    <name type="scientific">Schistocephalus solidus</name>
    <name type="common">Tapeworm</name>
    <dbReference type="NCBI Taxonomy" id="70667"/>
    <lineage>
        <taxon>Eukaryota</taxon>
        <taxon>Metazoa</taxon>
        <taxon>Spiralia</taxon>
        <taxon>Lophotrochozoa</taxon>
        <taxon>Platyhelminthes</taxon>
        <taxon>Cestoda</taxon>
        <taxon>Eucestoda</taxon>
        <taxon>Diphyllobothriidea</taxon>
        <taxon>Diphyllobothriidae</taxon>
        <taxon>Schistocephalus</taxon>
    </lineage>
</organism>
<keyword evidence="2" id="KW-1185">Reference proteome</keyword>
<dbReference type="InterPro" id="IPR036691">
    <property type="entry name" value="Endo/exonu/phosph_ase_sf"/>
</dbReference>
<name>A0A183T9T6_SCHSO</name>
<evidence type="ECO:0000313" key="1">
    <source>
        <dbReference type="EMBL" id="VDL99619.1"/>
    </source>
</evidence>
<gene>
    <name evidence="1" type="ORF">SSLN_LOCUS13234</name>
</gene>
<evidence type="ECO:0000313" key="2">
    <source>
        <dbReference type="Proteomes" id="UP000275846"/>
    </source>
</evidence>
<dbReference type="WBParaSite" id="SSLN_0001373701-mRNA-1">
    <property type="protein sequence ID" value="SSLN_0001373701-mRNA-1"/>
    <property type="gene ID" value="SSLN_0001373701"/>
</dbReference>
<proteinExistence type="predicted"/>
<dbReference type="EMBL" id="UYSU01037924">
    <property type="protein sequence ID" value="VDL99619.1"/>
    <property type="molecule type" value="Genomic_DNA"/>
</dbReference>
<dbReference type="AlphaFoldDB" id="A0A183T9T6"/>
<reference evidence="3" key="1">
    <citation type="submission" date="2016-06" db="UniProtKB">
        <authorList>
            <consortium name="WormBaseParasite"/>
        </authorList>
    </citation>
    <scope>IDENTIFICATION</scope>
</reference>